<dbReference type="RefSeq" id="WP_121699956.1">
    <property type="nucleotide sequence ID" value="NZ_JBCLPP010000010.1"/>
</dbReference>
<keyword evidence="1" id="KW-0732">Signal</keyword>
<evidence type="ECO:0000313" key="2">
    <source>
        <dbReference type="EMBL" id="MEY8244945.1"/>
    </source>
</evidence>
<accession>A0ABV4CWM5</accession>
<keyword evidence="3" id="KW-1185">Reference proteome</keyword>
<comment type="caution">
    <text evidence="2">The sequence shown here is derived from an EMBL/GenBank/DDBJ whole genome shotgun (WGS) entry which is preliminary data.</text>
</comment>
<gene>
    <name evidence="2" type="ORF">AAK873_04850</name>
</gene>
<sequence>MKYGLKRHLWSCVTAAMLAAAVMPSAGCIGENADCPDVTADEGKKLTMQFTVVTRKLPAAHRDSRAVAAPDETQLGYADENYLDLASMRFILLDGEGNVMTTFMPDVVPEDGGNYVKYTVKASIAQSYFIESDGPYADFHIMVTGNEAAHSPSRFGFAPGMNLQQLCDAKTVGTFGFPLAKDDGNSGYLWEPSIENKQYIPMSGIQYFSISKDELVNSTEDRPVNLSVAADGSQDINMLRAIAKIEVIDRIGATGDGDATIQPDPADRASIDKVELNGCWSRASILPALDNWSVDGTVETQYVSTPSIPSDARYNEPLSFAVLHQGGNGQATQNSAAVVGFYYDGQATAARADGCRVYSAYVAEYAPYALDGREKAWVQVTVKMAGGHDGDENNPVYEMKLAEYNNGIATGRYVDILRNSIYRYEINSVSTETELYVRYTVCPMSEYSIDIPTFN</sequence>
<proteinExistence type="predicted"/>
<reference evidence="2 3" key="1">
    <citation type="submission" date="2024-03" db="EMBL/GenBank/DDBJ databases">
        <title>Mouse gut bacterial collection (mGBC) of GemPharmatech.</title>
        <authorList>
            <person name="He Y."/>
            <person name="Dong L."/>
            <person name="Wu D."/>
            <person name="Gao X."/>
            <person name="Lin Z."/>
        </authorList>
    </citation>
    <scope>NUCLEOTIDE SEQUENCE [LARGE SCALE GENOMIC DNA]</scope>
    <source>
        <strain evidence="2 3">54-13</strain>
    </source>
</reference>
<dbReference type="Proteomes" id="UP001565200">
    <property type="component" value="Unassembled WGS sequence"/>
</dbReference>
<dbReference type="EMBL" id="JBCLPP010000010">
    <property type="protein sequence ID" value="MEY8244945.1"/>
    <property type="molecule type" value="Genomic_DNA"/>
</dbReference>
<organism evidence="2 3">
    <name type="scientific">Heminiphilus faecis</name>
    <dbReference type="NCBI Taxonomy" id="2601703"/>
    <lineage>
        <taxon>Bacteria</taxon>
        <taxon>Pseudomonadati</taxon>
        <taxon>Bacteroidota</taxon>
        <taxon>Bacteroidia</taxon>
        <taxon>Bacteroidales</taxon>
        <taxon>Muribaculaceae</taxon>
        <taxon>Heminiphilus</taxon>
    </lineage>
</organism>
<name>A0ABV4CWM5_9BACT</name>
<feature type="signal peptide" evidence="1">
    <location>
        <begin position="1"/>
        <end position="26"/>
    </location>
</feature>
<evidence type="ECO:0000256" key="1">
    <source>
        <dbReference type="SAM" id="SignalP"/>
    </source>
</evidence>
<feature type="chain" id="PRO_5046947852" description="Major fimbrial subunit protein N-terminal domain-containing protein" evidence="1">
    <location>
        <begin position="27"/>
        <end position="455"/>
    </location>
</feature>
<evidence type="ECO:0008006" key="4">
    <source>
        <dbReference type="Google" id="ProtNLM"/>
    </source>
</evidence>
<protein>
    <recommendedName>
        <fullName evidence="4">Major fimbrial subunit protein N-terminal domain-containing protein</fullName>
    </recommendedName>
</protein>
<evidence type="ECO:0000313" key="3">
    <source>
        <dbReference type="Proteomes" id="UP001565200"/>
    </source>
</evidence>